<evidence type="ECO:0000313" key="7">
    <source>
        <dbReference type="Proteomes" id="UP000199820"/>
    </source>
</evidence>
<evidence type="ECO:0000256" key="2">
    <source>
        <dbReference type="ARBA" id="ARBA00022980"/>
    </source>
</evidence>
<evidence type="ECO:0000256" key="1">
    <source>
        <dbReference type="ARBA" id="ARBA00006767"/>
    </source>
</evidence>
<dbReference type="InterPro" id="IPR050437">
    <property type="entry name" value="Ribos_protein_bS1-like"/>
</dbReference>
<dbReference type="EMBL" id="FOIL01000012">
    <property type="protein sequence ID" value="SET31040.1"/>
    <property type="molecule type" value="Genomic_DNA"/>
</dbReference>
<dbReference type="GO" id="GO:0005840">
    <property type="term" value="C:ribosome"/>
    <property type="evidence" value="ECO:0007669"/>
    <property type="project" value="UniProtKB-KW"/>
</dbReference>
<dbReference type="InterPro" id="IPR003029">
    <property type="entry name" value="S1_domain"/>
</dbReference>
<dbReference type="PANTHER" id="PTHR10724">
    <property type="entry name" value="30S RIBOSOMAL PROTEIN S1"/>
    <property type="match status" value="1"/>
</dbReference>
<organism evidence="6 7">
    <name type="scientific">[Clostridium] aminophilum</name>
    <dbReference type="NCBI Taxonomy" id="1526"/>
    <lineage>
        <taxon>Bacteria</taxon>
        <taxon>Bacillati</taxon>
        <taxon>Bacillota</taxon>
        <taxon>Clostridia</taxon>
        <taxon>Lachnospirales</taxon>
        <taxon>Lachnospiraceae</taxon>
    </lineage>
</organism>
<name>A0A1I0DHB3_9FIRM</name>
<dbReference type="GO" id="GO:0006412">
    <property type="term" value="P:translation"/>
    <property type="evidence" value="ECO:0007669"/>
    <property type="project" value="TreeGrafter"/>
</dbReference>
<evidence type="ECO:0000259" key="5">
    <source>
        <dbReference type="PROSITE" id="PS50126"/>
    </source>
</evidence>
<feature type="domain" description="S1 motif" evidence="5">
    <location>
        <begin position="122"/>
        <end position="188"/>
    </location>
</feature>
<dbReference type="InterPro" id="IPR012340">
    <property type="entry name" value="NA-bd_OB-fold"/>
</dbReference>
<dbReference type="Pfam" id="PF00575">
    <property type="entry name" value="S1"/>
    <property type="match status" value="3"/>
</dbReference>
<protein>
    <submittedName>
        <fullName evidence="6">Small subunit ribosomal protein S1</fullName>
    </submittedName>
</protein>
<reference evidence="6 7" key="1">
    <citation type="submission" date="2016-10" db="EMBL/GenBank/DDBJ databases">
        <authorList>
            <person name="de Groot N.N."/>
        </authorList>
    </citation>
    <scope>NUCLEOTIDE SEQUENCE [LARGE SCALE GENOMIC DNA]</scope>
    <source>
        <strain evidence="6 7">KH1P1</strain>
    </source>
</reference>
<evidence type="ECO:0000256" key="3">
    <source>
        <dbReference type="ARBA" id="ARBA00023274"/>
    </source>
</evidence>
<keyword evidence="2 6" id="KW-0689">Ribosomal protein</keyword>
<accession>A0A1I0DHB3</accession>
<dbReference type="CDD" id="cd04465">
    <property type="entry name" value="S1_RPS1_repeat_ec2_hs2"/>
    <property type="match status" value="1"/>
</dbReference>
<dbReference type="STRING" id="1526.SAMN02910262_00227"/>
<keyword evidence="3" id="KW-0687">Ribonucleoprotein</keyword>
<dbReference type="OrthoDB" id="9810507at2"/>
<proteinExistence type="inferred from homology"/>
<dbReference type="SUPFAM" id="SSF50249">
    <property type="entry name" value="Nucleic acid-binding proteins"/>
    <property type="match status" value="3"/>
</dbReference>
<dbReference type="PROSITE" id="PS50126">
    <property type="entry name" value="S1"/>
    <property type="match status" value="3"/>
</dbReference>
<keyword evidence="7" id="KW-1185">Reference proteome</keyword>
<dbReference type="PRINTS" id="PR00681">
    <property type="entry name" value="RIBOSOMALS1"/>
</dbReference>
<dbReference type="FunFam" id="2.40.50.140:FF:000103">
    <property type="entry name" value="protein RRP5 homolog"/>
    <property type="match status" value="1"/>
</dbReference>
<evidence type="ECO:0000313" key="6">
    <source>
        <dbReference type="EMBL" id="SET31040.1"/>
    </source>
</evidence>
<dbReference type="InterPro" id="IPR035104">
    <property type="entry name" value="Ribosomal_protein_S1-like"/>
</dbReference>
<dbReference type="SMART" id="SM00316">
    <property type="entry name" value="S1"/>
    <property type="match status" value="3"/>
</dbReference>
<dbReference type="GO" id="GO:0003735">
    <property type="term" value="F:structural constituent of ribosome"/>
    <property type="evidence" value="ECO:0007669"/>
    <property type="project" value="TreeGrafter"/>
</dbReference>
<dbReference type="GO" id="GO:0003729">
    <property type="term" value="F:mRNA binding"/>
    <property type="evidence" value="ECO:0007669"/>
    <property type="project" value="TreeGrafter"/>
</dbReference>
<dbReference type="Gene3D" id="2.40.50.140">
    <property type="entry name" value="Nucleic acid-binding proteins"/>
    <property type="match status" value="3"/>
</dbReference>
<dbReference type="CDD" id="cd05687">
    <property type="entry name" value="S1_RPS1_repeat_ec1_hs1"/>
    <property type="match status" value="1"/>
</dbReference>
<sequence>MSDESAKNSMPEGTEKTMADFADELDASFKKIHTGDIVTGTVVGVSETEVLLDLGTYTEGRISKQDLSNDPSFNLLTEVHNGDEITATVIRTDKRNGQLVLSRKEANNTLAWEKFNALKEDRTVFPVTITEAVKSGVLTKVDGFRAFIPASRLTDSFVENLDEWVGKTVDVTVIDVNEEKKSLVLSGREAARAKAAEAKKTKISRCKVGTVMEGKVESIMPYGAFVALSNGLTGLVHVSQISKKRVANPASVLQEGQEVTVKIIALKDGKISLSMKEVEKEEAPDDEVPEYKNSDELTTTLGDLFKGLNL</sequence>
<feature type="domain" description="S1 motif" evidence="5">
    <location>
        <begin position="35"/>
        <end position="104"/>
    </location>
</feature>
<dbReference type="Proteomes" id="UP000199820">
    <property type="component" value="Unassembled WGS sequence"/>
</dbReference>
<feature type="domain" description="S1 motif" evidence="5">
    <location>
        <begin position="209"/>
        <end position="276"/>
    </location>
</feature>
<dbReference type="RefSeq" id="WP_074649093.1">
    <property type="nucleotide sequence ID" value="NZ_FOIL01000012.1"/>
</dbReference>
<comment type="function">
    <text evidence="4">Binds mRNA; thus facilitating recognition of the initiation point. It is needed to translate mRNA with a short Shine-Dalgarno (SD) purine-rich sequence.</text>
</comment>
<comment type="similarity">
    <text evidence="1">Belongs to the bacterial ribosomal protein bS1 family.</text>
</comment>
<gene>
    <name evidence="6" type="ORF">SAMN04487771_101212</name>
</gene>
<dbReference type="PANTHER" id="PTHR10724:SF7">
    <property type="entry name" value="SMALL RIBOSOMAL SUBUNIT PROTEIN BS1C"/>
    <property type="match status" value="1"/>
</dbReference>
<dbReference type="eggNOG" id="COG0539">
    <property type="taxonomic scope" value="Bacteria"/>
</dbReference>
<dbReference type="AlphaFoldDB" id="A0A1I0DHB3"/>
<evidence type="ECO:0000256" key="4">
    <source>
        <dbReference type="ARBA" id="ARBA00025604"/>
    </source>
</evidence>